<accession>E0XP88</accession>
<dbReference type="InterPro" id="IPR020843">
    <property type="entry name" value="ER"/>
</dbReference>
<evidence type="ECO:0000256" key="3">
    <source>
        <dbReference type="ARBA" id="ARBA00023002"/>
    </source>
</evidence>
<reference evidence="6" key="1">
    <citation type="journal article" date="2011" name="Environ. Microbiol.">
        <title>Time-series analyses of Monterey Bay coastal microbial picoplankton using a 'genome proxy' microarray.</title>
        <authorList>
            <person name="Rich V.I."/>
            <person name="Pham V.D."/>
            <person name="Eppley J."/>
            <person name="Shi Y."/>
            <person name="DeLong E.F."/>
        </authorList>
    </citation>
    <scope>NUCLEOTIDE SEQUENCE</scope>
</reference>
<dbReference type="PROSITE" id="PS00059">
    <property type="entry name" value="ADH_ZINC"/>
    <property type="match status" value="1"/>
</dbReference>
<dbReference type="EMBL" id="GU474833">
    <property type="protein sequence ID" value="ADI16229.1"/>
    <property type="molecule type" value="Genomic_DNA"/>
</dbReference>
<dbReference type="SMART" id="SM00829">
    <property type="entry name" value="PKS_ER"/>
    <property type="match status" value="1"/>
</dbReference>
<organism evidence="6">
    <name type="scientific">uncultured bacterium HF0010_16H03</name>
    <dbReference type="NCBI Taxonomy" id="710811"/>
    <lineage>
        <taxon>Bacteria</taxon>
        <taxon>environmental samples</taxon>
    </lineage>
</organism>
<evidence type="ECO:0000256" key="1">
    <source>
        <dbReference type="ARBA" id="ARBA00022723"/>
    </source>
</evidence>
<dbReference type="InterPro" id="IPR013154">
    <property type="entry name" value="ADH-like_N"/>
</dbReference>
<dbReference type="PANTHER" id="PTHR43401:SF4">
    <property type="entry name" value="D-ARABINOSE 1-DEHYDROGENASE (NADP(+))"/>
    <property type="match status" value="1"/>
</dbReference>
<dbReference type="Pfam" id="PF08240">
    <property type="entry name" value="ADH_N"/>
    <property type="match status" value="1"/>
</dbReference>
<dbReference type="AlphaFoldDB" id="E0XP88"/>
<dbReference type="InterPro" id="IPR036291">
    <property type="entry name" value="NAD(P)-bd_dom_sf"/>
</dbReference>
<keyword evidence="2 4" id="KW-0862">Zinc</keyword>
<dbReference type="InterPro" id="IPR002328">
    <property type="entry name" value="ADH_Zn_CS"/>
</dbReference>
<comment type="cofactor">
    <cofactor evidence="4">
        <name>Zn(2+)</name>
        <dbReference type="ChEBI" id="CHEBI:29105"/>
    </cofactor>
</comment>
<dbReference type="GO" id="GO:0016491">
    <property type="term" value="F:oxidoreductase activity"/>
    <property type="evidence" value="ECO:0007669"/>
    <property type="project" value="UniProtKB-KW"/>
</dbReference>
<dbReference type="InterPro" id="IPR011032">
    <property type="entry name" value="GroES-like_sf"/>
</dbReference>
<evidence type="ECO:0000313" key="6">
    <source>
        <dbReference type="EMBL" id="ADI16229.1"/>
    </source>
</evidence>
<dbReference type="InterPro" id="IPR050129">
    <property type="entry name" value="Zn_alcohol_dh"/>
</dbReference>
<evidence type="ECO:0000256" key="4">
    <source>
        <dbReference type="RuleBase" id="RU361277"/>
    </source>
</evidence>
<dbReference type="SUPFAM" id="SSF51735">
    <property type="entry name" value="NAD(P)-binding Rossmann-fold domains"/>
    <property type="match status" value="1"/>
</dbReference>
<feature type="domain" description="Enoyl reductase (ER)" evidence="5">
    <location>
        <begin position="5"/>
        <end position="348"/>
    </location>
</feature>
<keyword evidence="1 4" id="KW-0479">Metal-binding</keyword>
<comment type="similarity">
    <text evidence="4">Belongs to the zinc-containing alcohol dehydrogenase family.</text>
</comment>
<dbReference type="InterPro" id="IPR013149">
    <property type="entry name" value="ADH-like_C"/>
</dbReference>
<dbReference type="SUPFAM" id="SSF50129">
    <property type="entry name" value="GroES-like"/>
    <property type="match status" value="1"/>
</dbReference>
<dbReference type="CDD" id="cd08240">
    <property type="entry name" value="6_hydroxyhexanoate_dh_like"/>
    <property type="match status" value="1"/>
</dbReference>
<dbReference type="GO" id="GO:0008270">
    <property type="term" value="F:zinc ion binding"/>
    <property type="evidence" value="ECO:0007669"/>
    <property type="project" value="InterPro"/>
</dbReference>
<sequence length="350" mass="37402">MKSYKVVASGALLVEHESERPVPKGRQVLVKTIACGVCHTDIHIHDGYFDLGNDNHIPSRMNETLTMGHEIYGELVEVGEDVSDVEVGKKYVVYPWIGCGDCYECNRDMEHYCAPFTAENLGVSVDGGYGEYVLVKDSKYLFDAGNTPDELAGSYACRGLTAYSALKKANPKKGDSIVIISAGGLGLLALKIAIAAFEVKAIVVDIDNQKLATAKSFGASEVINSKDDEASAKIMELSGGAASTVLDFVGSEASVNFGYSLFGINKGGLYVLVGLLGGKFDLPLPLHTFTARTISGTYVGSMQEMKELMDLVREGKIEPIAVESRPASDASDTLADLKAGKIKGLVCLKH</sequence>
<dbReference type="PANTHER" id="PTHR43401">
    <property type="entry name" value="L-THREONINE 3-DEHYDROGENASE"/>
    <property type="match status" value="1"/>
</dbReference>
<dbReference type="Gene3D" id="3.40.50.720">
    <property type="entry name" value="NAD(P)-binding Rossmann-like Domain"/>
    <property type="match status" value="1"/>
</dbReference>
<dbReference type="Gene3D" id="3.90.180.10">
    <property type="entry name" value="Medium-chain alcohol dehydrogenases, catalytic domain"/>
    <property type="match status" value="1"/>
</dbReference>
<evidence type="ECO:0000259" key="5">
    <source>
        <dbReference type="SMART" id="SM00829"/>
    </source>
</evidence>
<proteinExistence type="inferred from homology"/>
<evidence type="ECO:0000256" key="2">
    <source>
        <dbReference type="ARBA" id="ARBA00022833"/>
    </source>
</evidence>
<keyword evidence="3" id="KW-0560">Oxidoreductase</keyword>
<protein>
    <submittedName>
        <fullName evidence="6">Zn-dependent alcohol dehydrogenases</fullName>
    </submittedName>
</protein>
<dbReference type="Pfam" id="PF00107">
    <property type="entry name" value="ADH_zinc_N"/>
    <property type="match status" value="1"/>
</dbReference>
<name>E0XP88_9BACT</name>